<dbReference type="Pfam" id="PF12705">
    <property type="entry name" value="PDDEXK_1"/>
    <property type="match status" value="1"/>
</dbReference>
<evidence type="ECO:0000313" key="2">
    <source>
        <dbReference type="EMBL" id="SVB15065.1"/>
    </source>
</evidence>
<feature type="non-terminal residue" evidence="2">
    <location>
        <position position="225"/>
    </location>
</feature>
<dbReference type="EMBL" id="UINC01030524">
    <property type="protein sequence ID" value="SVB15065.1"/>
    <property type="molecule type" value="Genomic_DNA"/>
</dbReference>
<accession>A0A382BMR0</accession>
<feature type="domain" description="PD-(D/E)XK endonuclease-like" evidence="1">
    <location>
        <begin position="77"/>
        <end position="167"/>
    </location>
</feature>
<sequence length="225" mass="25716">MDQEKIFKVAPSGLDYALKCRRCLWLSHKGIKLDAFFPPIFNAFDLIQKKFLITQSVKLMSQALPDGRIMTELNGFIGSSTLKDKKGRPFVIRGKTDVVVEFKTEPKKYGIIDLKTTNISPSKIENYKLQLESYATIFQNPNSKTPKFSNVEELGLYLFEPKEITKISDGTCNMSFETLYLKGNRCHDDLINRVTNIIDIYLMKKPPDYNLACASCMFVTSLKKE</sequence>
<gene>
    <name evidence="2" type="ORF">METZ01_LOCUS167919</name>
</gene>
<dbReference type="AlphaFoldDB" id="A0A382BMR0"/>
<name>A0A382BMR0_9ZZZZ</name>
<protein>
    <recommendedName>
        <fullName evidence="1">PD-(D/E)XK endonuclease-like domain-containing protein</fullName>
    </recommendedName>
</protein>
<dbReference type="InterPro" id="IPR011604">
    <property type="entry name" value="PDDEXK-like_dom_sf"/>
</dbReference>
<dbReference type="InterPro" id="IPR038726">
    <property type="entry name" value="PDDEXK_AddAB-type"/>
</dbReference>
<organism evidence="2">
    <name type="scientific">marine metagenome</name>
    <dbReference type="NCBI Taxonomy" id="408172"/>
    <lineage>
        <taxon>unclassified sequences</taxon>
        <taxon>metagenomes</taxon>
        <taxon>ecological metagenomes</taxon>
    </lineage>
</organism>
<evidence type="ECO:0000259" key="1">
    <source>
        <dbReference type="Pfam" id="PF12705"/>
    </source>
</evidence>
<proteinExistence type="predicted"/>
<dbReference type="Gene3D" id="3.90.320.10">
    <property type="match status" value="1"/>
</dbReference>
<reference evidence="2" key="1">
    <citation type="submission" date="2018-05" db="EMBL/GenBank/DDBJ databases">
        <authorList>
            <person name="Lanie J.A."/>
            <person name="Ng W.-L."/>
            <person name="Kazmierczak K.M."/>
            <person name="Andrzejewski T.M."/>
            <person name="Davidsen T.M."/>
            <person name="Wayne K.J."/>
            <person name="Tettelin H."/>
            <person name="Glass J.I."/>
            <person name="Rusch D."/>
            <person name="Podicherti R."/>
            <person name="Tsui H.-C.T."/>
            <person name="Winkler M.E."/>
        </authorList>
    </citation>
    <scope>NUCLEOTIDE SEQUENCE</scope>
</reference>